<organism evidence="1 2">
    <name type="scientific">Phaeosphaeria nodorum (strain SN15 / ATCC MYA-4574 / FGSC 10173)</name>
    <name type="common">Glume blotch fungus</name>
    <name type="synonym">Parastagonospora nodorum</name>
    <dbReference type="NCBI Taxonomy" id="321614"/>
    <lineage>
        <taxon>Eukaryota</taxon>
        <taxon>Fungi</taxon>
        <taxon>Dikarya</taxon>
        <taxon>Ascomycota</taxon>
        <taxon>Pezizomycotina</taxon>
        <taxon>Dothideomycetes</taxon>
        <taxon>Pleosporomycetidae</taxon>
        <taxon>Pleosporales</taxon>
        <taxon>Pleosporineae</taxon>
        <taxon>Phaeosphaeriaceae</taxon>
        <taxon>Parastagonospora</taxon>
    </lineage>
</organism>
<gene>
    <name evidence="1" type="ORF">JI435_410740</name>
</gene>
<sequence>MVYPSFSPITRFHRAEINLDSCARLGSRVAQESNTLVSAGFRVSKTKIQYSKSPSSSVKGHAVCPSGPVKRMMF</sequence>
<name>A0A7U2F2N1_PHANO</name>
<dbReference type="AlphaFoldDB" id="A0A7U2F2N1"/>
<protein>
    <submittedName>
        <fullName evidence="1">Uncharacterized protein</fullName>
    </submittedName>
</protein>
<dbReference type="VEuPathDB" id="FungiDB:JI435_410740"/>
<dbReference type="EMBL" id="CP069029">
    <property type="protein sequence ID" value="QRC97553.1"/>
    <property type="molecule type" value="Genomic_DNA"/>
</dbReference>
<keyword evidence="2" id="KW-1185">Reference proteome</keyword>
<accession>A0A7U2F2N1</accession>
<evidence type="ECO:0000313" key="1">
    <source>
        <dbReference type="EMBL" id="QRC97553.1"/>
    </source>
</evidence>
<reference evidence="2" key="1">
    <citation type="journal article" date="2021" name="BMC Genomics">
        <title>Chromosome-level genome assembly and manually-curated proteome of model necrotroph Parastagonospora nodorum Sn15 reveals a genome-wide trove of candidate effector homologs, and redundancy of virulence-related functions within an accessory chromosome.</title>
        <authorList>
            <person name="Bertazzoni S."/>
            <person name="Jones D.A.B."/>
            <person name="Phan H.T."/>
            <person name="Tan K.-C."/>
            <person name="Hane J.K."/>
        </authorList>
    </citation>
    <scope>NUCLEOTIDE SEQUENCE [LARGE SCALE GENOMIC DNA]</scope>
    <source>
        <strain evidence="2">SN15 / ATCC MYA-4574 / FGSC 10173)</strain>
    </source>
</reference>
<evidence type="ECO:0000313" key="2">
    <source>
        <dbReference type="Proteomes" id="UP000663193"/>
    </source>
</evidence>
<dbReference type="Proteomes" id="UP000663193">
    <property type="component" value="Chromosome 7"/>
</dbReference>
<proteinExistence type="predicted"/>